<accession>A0AAP0MM42</accession>
<reference evidence="1 2" key="1">
    <citation type="submission" date="2024-05" db="EMBL/GenBank/DDBJ databases">
        <title>Haplotype-resolved chromosome-level genome assembly of Huyou (Citrus changshanensis).</title>
        <authorList>
            <person name="Miao C."/>
            <person name="Chen W."/>
            <person name="Wu Y."/>
            <person name="Wang L."/>
            <person name="Zhao S."/>
            <person name="Grierson D."/>
            <person name="Xu C."/>
            <person name="Chen K."/>
        </authorList>
    </citation>
    <scope>NUCLEOTIDE SEQUENCE [LARGE SCALE GENOMIC DNA]</scope>
    <source>
        <strain evidence="1">01-14</strain>
        <tissue evidence="1">Leaf</tissue>
    </source>
</reference>
<comment type="caution">
    <text evidence="1">The sequence shown here is derived from an EMBL/GenBank/DDBJ whole genome shotgun (WGS) entry which is preliminary data.</text>
</comment>
<sequence length="67" mass="7311">MLIEVVTLPSLGVSAVEPQKEKLKKAPANSFVILLFLSRGAMGLDINILSCLDLIEMDPCRELANKL</sequence>
<organism evidence="1 2">
    <name type="scientific">Citrus x changshan-huyou</name>
    <dbReference type="NCBI Taxonomy" id="2935761"/>
    <lineage>
        <taxon>Eukaryota</taxon>
        <taxon>Viridiplantae</taxon>
        <taxon>Streptophyta</taxon>
        <taxon>Embryophyta</taxon>
        <taxon>Tracheophyta</taxon>
        <taxon>Spermatophyta</taxon>
        <taxon>Magnoliopsida</taxon>
        <taxon>eudicotyledons</taxon>
        <taxon>Gunneridae</taxon>
        <taxon>Pentapetalae</taxon>
        <taxon>rosids</taxon>
        <taxon>malvids</taxon>
        <taxon>Sapindales</taxon>
        <taxon>Rutaceae</taxon>
        <taxon>Aurantioideae</taxon>
        <taxon>Citrus</taxon>
    </lineage>
</organism>
<dbReference type="EMBL" id="JBCGBO010000003">
    <property type="protein sequence ID" value="KAK9216003.1"/>
    <property type="molecule type" value="Genomic_DNA"/>
</dbReference>
<dbReference type="Proteomes" id="UP001428341">
    <property type="component" value="Unassembled WGS sequence"/>
</dbReference>
<name>A0AAP0MM42_9ROSI</name>
<evidence type="ECO:0000313" key="2">
    <source>
        <dbReference type="Proteomes" id="UP001428341"/>
    </source>
</evidence>
<proteinExistence type="predicted"/>
<protein>
    <submittedName>
        <fullName evidence="1">Uncharacterized protein</fullName>
    </submittedName>
</protein>
<dbReference type="AlphaFoldDB" id="A0AAP0MM42"/>
<evidence type="ECO:0000313" key="1">
    <source>
        <dbReference type="EMBL" id="KAK9216003.1"/>
    </source>
</evidence>
<gene>
    <name evidence="1" type="ORF">WN944_008010</name>
</gene>
<keyword evidence="2" id="KW-1185">Reference proteome</keyword>